<dbReference type="PANTHER" id="PTHR30244:SF34">
    <property type="entry name" value="DTDP-4-AMINO-4,6-DIDEOXYGALACTOSE TRANSAMINASE"/>
    <property type="match status" value="1"/>
</dbReference>
<dbReference type="PANTHER" id="PTHR30244">
    <property type="entry name" value="TRANSAMINASE"/>
    <property type="match status" value="1"/>
</dbReference>
<dbReference type="GO" id="GO:0030170">
    <property type="term" value="F:pyridoxal phosphate binding"/>
    <property type="evidence" value="ECO:0007669"/>
    <property type="project" value="TreeGrafter"/>
</dbReference>
<dbReference type="GO" id="GO:0102933">
    <property type="term" value="F:GDP-4-dehydro-6-deoxy-D-mannose-4-aminotransferase activity"/>
    <property type="evidence" value="ECO:0007669"/>
    <property type="project" value="UniProtKB-EC"/>
</dbReference>
<evidence type="ECO:0000256" key="2">
    <source>
        <dbReference type="ARBA" id="ARBA00005125"/>
    </source>
</evidence>
<feature type="modified residue" description="N6-(pyridoxal phosphate)lysine" evidence="11">
    <location>
        <position position="197"/>
    </location>
</feature>
<keyword evidence="5 11" id="KW-0663">Pyridoxal phosphate</keyword>
<gene>
    <name evidence="13" type="ORF">HB778_30120</name>
</gene>
<evidence type="ECO:0000256" key="7">
    <source>
        <dbReference type="ARBA" id="ARBA00051587"/>
    </source>
</evidence>
<keyword evidence="3 13" id="KW-0032">Aminotransferase</keyword>
<evidence type="ECO:0000313" key="13">
    <source>
        <dbReference type="EMBL" id="QND60330.1"/>
    </source>
</evidence>
<evidence type="ECO:0000256" key="6">
    <source>
        <dbReference type="ARBA" id="ARBA00037999"/>
    </source>
</evidence>
<dbReference type="InterPro" id="IPR000653">
    <property type="entry name" value="DegT/StrS_aminotransferase"/>
</dbReference>
<dbReference type="InterPro" id="IPR015422">
    <property type="entry name" value="PyrdxlP-dep_Trfase_small"/>
</dbReference>
<dbReference type="SUPFAM" id="SSF53383">
    <property type="entry name" value="PLP-dependent transferases"/>
    <property type="match status" value="1"/>
</dbReference>
<evidence type="ECO:0000256" key="3">
    <source>
        <dbReference type="ARBA" id="ARBA00022576"/>
    </source>
</evidence>
<comment type="cofactor">
    <cofactor evidence="1">
        <name>pyridoxal 5'-phosphate</name>
        <dbReference type="ChEBI" id="CHEBI:597326"/>
    </cofactor>
</comment>
<dbReference type="Proteomes" id="UP000515465">
    <property type="component" value="Chromosome"/>
</dbReference>
<protein>
    <recommendedName>
        <fullName evidence="9">GDP-perosamine synthase</fullName>
        <ecNumber evidence="8">2.6.1.102</ecNumber>
    </recommendedName>
</protein>
<evidence type="ECO:0000256" key="12">
    <source>
        <dbReference type="RuleBase" id="RU004508"/>
    </source>
</evidence>
<proteinExistence type="inferred from homology"/>
<sequence length="404" mass="44068">MDITLAPEVLKGADISRIPVYEPFLAGNVPHYVNECLSTGWISSRGGFISRFETAFAEFVGADDAVSVANGTVAIHLALVALGIGPGDEIVVPSFTYIASVNTILQTGATPVFVDSLESTLQIDPSAIRKAITQRTKAVMAVHLYGHPCEMDSIVALCQEFGILLIEDCAEAFGSRWSGQHVGTFGDAATFSFFGNKTITTGEGGMVLARDPEILERCRRLKNQGVSTSREYWHDMLAYNYRMTNIEAAIGVAQMEIASSILEMKRRLAEAYRSDLSGLPLRTHDPIGDVVHSHWMCSVIVDDPKDRDPLRVHLSERGIETRPFFRQAHRMPHCSAQGDFPVGESLSARGINLPSYPGLTSGQVGRICADVRSFLGNLRSFVTTRPGLGLLEPAVDYLEVHPES</sequence>
<comment type="pathway">
    <text evidence="2">Bacterial outer membrane biogenesis; LPS O-antigen biosynthesis.</text>
</comment>
<evidence type="ECO:0000256" key="5">
    <source>
        <dbReference type="ARBA" id="ARBA00022898"/>
    </source>
</evidence>
<dbReference type="EC" id="2.6.1.102" evidence="8"/>
<dbReference type="FunFam" id="3.40.640.10:FF:000090">
    <property type="entry name" value="Pyridoxal phosphate-dependent aminotransferase"/>
    <property type="match status" value="1"/>
</dbReference>
<evidence type="ECO:0000256" key="9">
    <source>
        <dbReference type="ARBA" id="ARBA00074221"/>
    </source>
</evidence>
<dbReference type="RefSeq" id="WP_183459160.1">
    <property type="nucleotide sequence ID" value="NZ_CP050296.1"/>
</dbReference>
<name>A0A7G6T0P8_9HYPH</name>
<dbReference type="CDD" id="cd00616">
    <property type="entry name" value="AHBA_syn"/>
    <property type="match status" value="1"/>
</dbReference>
<feature type="active site" description="Proton acceptor" evidence="10">
    <location>
        <position position="197"/>
    </location>
</feature>
<accession>A0A7G6T0P8</accession>
<evidence type="ECO:0000256" key="8">
    <source>
        <dbReference type="ARBA" id="ARBA00066317"/>
    </source>
</evidence>
<comment type="similarity">
    <text evidence="6 12">Belongs to the DegT/DnrJ/EryC1 family.</text>
</comment>
<dbReference type="EMBL" id="CP050296">
    <property type="protein sequence ID" value="QND60330.1"/>
    <property type="molecule type" value="Genomic_DNA"/>
</dbReference>
<dbReference type="Pfam" id="PF01041">
    <property type="entry name" value="DegT_DnrJ_EryC1"/>
    <property type="match status" value="1"/>
</dbReference>
<evidence type="ECO:0000313" key="14">
    <source>
        <dbReference type="Proteomes" id="UP000515465"/>
    </source>
</evidence>
<dbReference type="AlphaFoldDB" id="A0A7G6T0P8"/>
<dbReference type="InterPro" id="IPR015424">
    <property type="entry name" value="PyrdxlP-dep_Trfase"/>
</dbReference>
<organism evidence="13 14">
    <name type="scientific">Mesorhizobium huakuii</name>
    <dbReference type="NCBI Taxonomy" id="28104"/>
    <lineage>
        <taxon>Bacteria</taxon>
        <taxon>Pseudomonadati</taxon>
        <taxon>Pseudomonadota</taxon>
        <taxon>Alphaproteobacteria</taxon>
        <taxon>Hyphomicrobiales</taxon>
        <taxon>Phyllobacteriaceae</taxon>
        <taxon>Mesorhizobium</taxon>
    </lineage>
</organism>
<dbReference type="GO" id="GO:0000271">
    <property type="term" value="P:polysaccharide biosynthetic process"/>
    <property type="evidence" value="ECO:0007669"/>
    <property type="project" value="TreeGrafter"/>
</dbReference>
<dbReference type="Gene3D" id="3.90.1150.10">
    <property type="entry name" value="Aspartate Aminotransferase, domain 1"/>
    <property type="match status" value="1"/>
</dbReference>
<evidence type="ECO:0000256" key="11">
    <source>
        <dbReference type="PIRSR" id="PIRSR000390-2"/>
    </source>
</evidence>
<evidence type="ECO:0000256" key="1">
    <source>
        <dbReference type="ARBA" id="ARBA00001933"/>
    </source>
</evidence>
<keyword evidence="4 13" id="KW-0808">Transferase</keyword>
<evidence type="ECO:0000256" key="10">
    <source>
        <dbReference type="PIRSR" id="PIRSR000390-1"/>
    </source>
</evidence>
<evidence type="ECO:0000256" key="4">
    <source>
        <dbReference type="ARBA" id="ARBA00022679"/>
    </source>
</evidence>
<dbReference type="PIRSF" id="PIRSF000390">
    <property type="entry name" value="PLP_StrS"/>
    <property type="match status" value="1"/>
</dbReference>
<dbReference type="InterPro" id="IPR015421">
    <property type="entry name" value="PyrdxlP-dep_Trfase_major"/>
</dbReference>
<dbReference type="Gene3D" id="3.40.640.10">
    <property type="entry name" value="Type I PLP-dependent aspartate aminotransferase-like (Major domain)"/>
    <property type="match status" value="1"/>
</dbReference>
<comment type="catalytic activity">
    <reaction evidence="7">
        <text>GDP-alpha-D-perosamine + 2-oxoglutarate = GDP-4-dehydro-alpha-D-rhamnose + L-glutamate</text>
        <dbReference type="Rhea" id="RHEA:36779"/>
        <dbReference type="ChEBI" id="CHEBI:16810"/>
        <dbReference type="ChEBI" id="CHEBI:29985"/>
        <dbReference type="ChEBI" id="CHEBI:57964"/>
        <dbReference type="ChEBI" id="CHEBI:73996"/>
        <dbReference type="EC" id="2.6.1.102"/>
    </reaction>
</comment>
<reference evidence="14" key="1">
    <citation type="journal article" date="2020" name="Mol. Plant Microbe">
        <title>Rhizobial microsymbionts of the narrowly endemic Oxytropis species growing in Kamchatka are characterized by significant genetic diversity and possess a set of genes that are associated with T3SS and T6SS secretion systems and can affect the development of symbiosis.</title>
        <authorList>
            <person name="Safronova V."/>
            <person name="Guro P."/>
            <person name="Sazanova A."/>
            <person name="Kuznetsova I."/>
            <person name="Belimov A."/>
            <person name="Yakubov V."/>
            <person name="Chirak E."/>
            <person name="Afonin A."/>
            <person name="Gogolev Y."/>
            <person name="Andronov E."/>
            <person name="Tikhonovich I."/>
        </authorList>
    </citation>
    <scope>NUCLEOTIDE SEQUENCE [LARGE SCALE GENOMIC DNA]</scope>
    <source>
        <strain evidence="14">583</strain>
    </source>
</reference>